<organism evidence="1 2">
    <name type="scientific">Macrococcoides caseolyticum</name>
    <dbReference type="NCBI Taxonomy" id="69966"/>
    <lineage>
        <taxon>Bacteria</taxon>
        <taxon>Bacillati</taxon>
        <taxon>Bacillota</taxon>
        <taxon>Bacilli</taxon>
        <taxon>Bacillales</taxon>
        <taxon>Staphylococcaceae</taxon>
        <taxon>Macrococcoides</taxon>
    </lineage>
</organism>
<evidence type="ECO:0000313" key="1">
    <source>
        <dbReference type="EMBL" id="PKE55550.1"/>
    </source>
</evidence>
<comment type="caution">
    <text evidence="1">The sequence shown here is derived from an EMBL/GenBank/DDBJ whole genome shotgun (WGS) entry which is preliminary data.</text>
</comment>
<proteinExistence type="predicted"/>
<protein>
    <submittedName>
        <fullName evidence="1">Uncharacterized protein</fullName>
    </submittedName>
</protein>
<reference evidence="1" key="1">
    <citation type="submission" date="2017-12" db="EMBL/GenBank/DDBJ databases">
        <title>Genomics of Macrococcus caseolyticus.</title>
        <authorList>
            <person name="MacFadyen A.C."/>
            <person name="Paterson G.K."/>
        </authorList>
    </citation>
    <scope>NUCLEOTIDE SEQUENCE</scope>
    <source>
        <strain evidence="1">5459_5_49</strain>
    </source>
</reference>
<sequence length="189" mass="21829">MEKNSQYSQKNKLESQIREAYGKVTYSFTSHNKMVDRLITYNNRIKIMQIVLSAITTGSFLITILNNEKIAGVIGAIASVILLILNAYVKDFDLSKISQEHQSAANDLWIIREEYVSLLTDFETLNIAEITKKRDNLQQKTMQVYSQSPKTDKRSYKEAQKALKVQEEQTFTDKEIDVMLPNDIRRTKL</sequence>
<evidence type="ECO:0000313" key="2">
    <source>
        <dbReference type="Proteomes" id="UP000233606"/>
    </source>
</evidence>
<accession>A0ACC9MQ16</accession>
<dbReference type="EMBL" id="PIWU01000024">
    <property type="protein sequence ID" value="PKE55550.1"/>
    <property type="molecule type" value="Genomic_DNA"/>
</dbReference>
<dbReference type="Proteomes" id="UP000233606">
    <property type="component" value="Unassembled WGS sequence"/>
</dbReference>
<keyword evidence="2" id="KW-1185">Reference proteome</keyword>
<gene>
    <name evidence="1" type="ORF">CW682_11455</name>
</gene>
<name>A0ACC9MQ16_9STAP</name>